<dbReference type="Proteomes" id="UP001163321">
    <property type="component" value="Chromosome 6"/>
</dbReference>
<evidence type="ECO:0000313" key="1">
    <source>
        <dbReference type="EMBL" id="KAI9909939.1"/>
    </source>
</evidence>
<keyword evidence="2" id="KW-1185">Reference proteome</keyword>
<protein>
    <submittedName>
        <fullName evidence="1">Uncharacterized protein</fullName>
    </submittedName>
</protein>
<name>A0ACC0VTY8_9STRA</name>
<reference evidence="1 2" key="1">
    <citation type="journal article" date="2022" name="bioRxiv">
        <title>The genome of the oomycete Peronosclerospora sorghi, a cosmopolitan pathogen of maize and sorghum, is inflated with dispersed pseudogenes.</title>
        <authorList>
            <person name="Fletcher K."/>
            <person name="Martin F."/>
            <person name="Isakeit T."/>
            <person name="Cavanaugh K."/>
            <person name="Magill C."/>
            <person name="Michelmore R."/>
        </authorList>
    </citation>
    <scope>NUCLEOTIDE SEQUENCE [LARGE SCALE GENOMIC DNA]</scope>
    <source>
        <strain evidence="1">P6</strain>
    </source>
</reference>
<dbReference type="EMBL" id="CM047585">
    <property type="protein sequence ID" value="KAI9909939.1"/>
    <property type="molecule type" value="Genomic_DNA"/>
</dbReference>
<sequence>MTKMKRTIGGLHNWHHVKDEKTKKRPYLRGEKRWDDLADLLNGPWTAGDPQRMSSFFNFIFNL</sequence>
<evidence type="ECO:0000313" key="2">
    <source>
        <dbReference type="Proteomes" id="UP001163321"/>
    </source>
</evidence>
<accession>A0ACC0VTY8</accession>
<gene>
    <name evidence="1" type="ORF">PsorP6_009918</name>
</gene>
<proteinExistence type="predicted"/>
<organism evidence="1 2">
    <name type="scientific">Peronosclerospora sorghi</name>
    <dbReference type="NCBI Taxonomy" id="230839"/>
    <lineage>
        <taxon>Eukaryota</taxon>
        <taxon>Sar</taxon>
        <taxon>Stramenopiles</taxon>
        <taxon>Oomycota</taxon>
        <taxon>Peronosporomycetes</taxon>
        <taxon>Peronosporales</taxon>
        <taxon>Peronosporaceae</taxon>
        <taxon>Peronosclerospora</taxon>
    </lineage>
</organism>
<comment type="caution">
    <text evidence="1">The sequence shown here is derived from an EMBL/GenBank/DDBJ whole genome shotgun (WGS) entry which is preliminary data.</text>
</comment>